<gene>
    <name evidence="3" type="ORF">RFI_27746</name>
</gene>
<comment type="caution">
    <text evidence="3">The sequence shown here is derived from an EMBL/GenBank/DDBJ whole genome shotgun (WGS) entry which is preliminary data.</text>
</comment>
<keyword evidence="4" id="KW-1185">Reference proteome</keyword>
<dbReference type="EMBL" id="ASPP01023972">
    <property type="protein sequence ID" value="ETO09630.1"/>
    <property type="molecule type" value="Genomic_DNA"/>
</dbReference>
<dbReference type="OrthoDB" id="10261000at2759"/>
<organism evidence="3 4">
    <name type="scientific">Reticulomyxa filosa</name>
    <dbReference type="NCBI Taxonomy" id="46433"/>
    <lineage>
        <taxon>Eukaryota</taxon>
        <taxon>Sar</taxon>
        <taxon>Rhizaria</taxon>
        <taxon>Retaria</taxon>
        <taxon>Foraminifera</taxon>
        <taxon>Monothalamids</taxon>
        <taxon>Reticulomyxidae</taxon>
        <taxon>Reticulomyxa</taxon>
    </lineage>
</organism>
<feature type="compositionally biased region" description="Polar residues" evidence="1">
    <location>
        <begin position="416"/>
        <end position="431"/>
    </location>
</feature>
<dbReference type="GO" id="GO:0016874">
    <property type="term" value="F:ligase activity"/>
    <property type="evidence" value="ECO:0007669"/>
    <property type="project" value="UniProtKB-KW"/>
</dbReference>
<sequence length="576" mass="65728">MGNKNDQKKTKNNESEYEDLFVCCDENDDIIPPFANWMSMHDSEDITPLPNIFLIRNELELKTIIESEGKQKQLMKDYSALPKDEEEAFQKLSQLWVRYDSVENESNLKHTQQLVKQGHTAKDIVWVATEKVHGANFAVMTDGTFLAAARSVFFTHTKYIYIYIVLKCIRVITINKTSRNSPLSKEKTFFRGWEKQMDLEKDRVLACFHHIKKNIDKDCIAIVIYGELFGGSFEQSLPSSDISDKKNIDQTSKVPDKLKETYQCIQLRVNYSPYHHFYPFDILVVSLRQWDPHSCIHRYYLEFAVSLNIFETIGKFVVFAKPLKQGTLEELLTTIDINNFKTTIPSELNLPIQSIHSQSHGEGVVLRRLHGPHILVKYKSQIFADTVAKTPLSKRIKHKVLAVLNGADPDLDDNDYNATGHANNDASVNPNQDEKDNTKENVNDKVNDNGADEEKQLSIESNNDTTQNALQQKLSQNFNDILQKHRTSAPKFISFIQGCVNRNRIDSAISKIGPLTEASSFSVKGMVCLDIQQDLKKMYPWLNDINTKQKKILNKFVATLAGTYLSTLVNHSATQG</sequence>
<evidence type="ECO:0000313" key="4">
    <source>
        <dbReference type="Proteomes" id="UP000023152"/>
    </source>
</evidence>
<accession>X6M9D6</accession>
<feature type="domain" description="RNA ligase" evidence="2">
    <location>
        <begin position="126"/>
        <end position="378"/>
    </location>
</feature>
<feature type="compositionally biased region" description="Basic and acidic residues" evidence="1">
    <location>
        <begin position="432"/>
        <end position="449"/>
    </location>
</feature>
<feature type="region of interest" description="Disordered" evidence="1">
    <location>
        <begin position="413"/>
        <end position="449"/>
    </location>
</feature>
<dbReference type="Gene3D" id="3.30.470.30">
    <property type="entry name" value="DNA ligase/mRNA capping enzyme"/>
    <property type="match status" value="1"/>
</dbReference>
<evidence type="ECO:0000259" key="2">
    <source>
        <dbReference type="Pfam" id="PF09414"/>
    </source>
</evidence>
<dbReference type="Proteomes" id="UP000023152">
    <property type="component" value="Unassembled WGS sequence"/>
</dbReference>
<dbReference type="Pfam" id="PF09414">
    <property type="entry name" value="RNA_ligase"/>
    <property type="match status" value="1"/>
</dbReference>
<evidence type="ECO:0000313" key="3">
    <source>
        <dbReference type="EMBL" id="ETO09630.1"/>
    </source>
</evidence>
<name>X6M9D6_RETFI</name>
<dbReference type="AlphaFoldDB" id="X6M9D6"/>
<evidence type="ECO:0000256" key="1">
    <source>
        <dbReference type="SAM" id="MobiDB-lite"/>
    </source>
</evidence>
<dbReference type="InterPro" id="IPR041948">
    <property type="entry name" value="Rnl1/2_C_sf"/>
</dbReference>
<proteinExistence type="predicted"/>
<dbReference type="SUPFAM" id="SSF56091">
    <property type="entry name" value="DNA ligase/mRNA capping enzyme, catalytic domain"/>
    <property type="match status" value="1"/>
</dbReference>
<reference evidence="3 4" key="1">
    <citation type="journal article" date="2013" name="Curr. Biol.">
        <title>The Genome of the Foraminiferan Reticulomyxa filosa.</title>
        <authorList>
            <person name="Glockner G."/>
            <person name="Hulsmann N."/>
            <person name="Schleicher M."/>
            <person name="Noegel A.A."/>
            <person name="Eichinger L."/>
            <person name="Gallinger C."/>
            <person name="Pawlowski J."/>
            <person name="Sierra R."/>
            <person name="Euteneuer U."/>
            <person name="Pillet L."/>
            <person name="Moustafa A."/>
            <person name="Platzer M."/>
            <person name="Groth M."/>
            <person name="Szafranski K."/>
            <person name="Schliwa M."/>
        </authorList>
    </citation>
    <scope>NUCLEOTIDE SEQUENCE [LARGE SCALE GENOMIC DNA]</scope>
</reference>
<protein>
    <submittedName>
        <fullName evidence="3">Mitochondrial RNA editing ligase 1</fullName>
    </submittedName>
</protein>
<dbReference type="Gene3D" id="1.10.10.1810">
    <property type="entry name" value="RNA ligase"/>
    <property type="match status" value="1"/>
</dbReference>
<dbReference type="InterPro" id="IPR021122">
    <property type="entry name" value="RNA_ligase_dom_REL/Rnl2"/>
</dbReference>
<keyword evidence="3" id="KW-0436">Ligase</keyword>